<proteinExistence type="predicted"/>
<dbReference type="Proteomes" id="UP000748756">
    <property type="component" value="Unassembled WGS sequence"/>
</dbReference>
<comment type="caution">
    <text evidence="1">The sequence shown here is derived from an EMBL/GenBank/DDBJ whole genome shotgun (WGS) entry which is preliminary data.</text>
</comment>
<name>A0A9P5S8P4_9FUNG</name>
<sequence>MGHARRILIDEAVSRFFCRHLAVLRVGQVRVSKMIHSKYWARTISGIVTLEALLTFIADWESAEDITIDMYLACPPSLKVLVLQVQRGDPERYPVWETEAKTVTL</sequence>
<protein>
    <submittedName>
        <fullName evidence="1">Uncharacterized protein</fullName>
    </submittedName>
</protein>
<evidence type="ECO:0000313" key="2">
    <source>
        <dbReference type="Proteomes" id="UP000748756"/>
    </source>
</evidence>
<keyword evidence="2" id="KW-1185">Reference proteome</keyword>
<gene>
    <name evidence="1" type="ORF">BG015_007596</name>
</gene>
<accession>A0A9P5S8P4</accession>
<dbReference type="AlphaFoldDB" id="A0A9P5S8P4"/>
<organism evidence="1 2">
    <name type="scientific">Linnemannia schmuckeri</name>
    <dbReference type="NCBI Taxonomy" id="64567"/>
    <lineage>
        <taxon>Eukaryota</taxon>
        <taxon>Fungi</taxon>
        <taxon>Fungi incertae sedis</taxon>
        <taxon>Mucoromycota</taxon>
        <taxon>Mortierellomycotina</taxon>
        <taxon>Mortierellomycetes</taxon>
        <taxon>Mortierellales</taxon>
        <taxon>Mortierellaceae</taxon>
        <taxon>Linnemannia</taxon>
    </lineage>
</organism>
<reference evidence="1" key="1">
    <citation type="journal article" date="2020" name="Fungal Divers.">
        <title>Resolving the Mortierellaceae phylogeny through synthesis of multi-gene phylogenetics and phylogenomics.</title>
        <authorList>
            <person name="Vandepol N."/>
            <person name="Liber J."/>
            <person name="Desiro A."/>
            <person name="Na H."/>
            <person name="Kennedy M."/>
            <person name="Barry K."/>
            <person name="Grigoriev I.V."/>
            <person name="Miller A.N."/>
            <person name="O'Donnell K."/>
            <person name="Stajich J.E."/>
            <person name="Bonito G."/>
        </authorList>
    </citation>
    <scope>NUCLEOTIDE SEQUENCE</scope>
    <source>
        <strain evidence="1">NRRL 6426</strain>
    </source>
</reference>
<evidence type="ECO:0000313" key="1">
    <source>
        <dbReference type="EMBL" id="KAF9156030.1"/>
    </source>
</evidence>
<dbReference type="EMBL" id="JAAAUQ010000040">
    <property type="protein sequence ID" value="KAF9156030.1"/>
    <property type="molecule type" value="Genomic_DNA"/>
</dbReference>